<feature type="compositionally biased region" description="Basic and acidic residues" evidence="11">
    <location>
        <begin position="541"/>
        <end position="552"/>
    </location>
</feature>
<evidence type="ECO:0000256" key="8">
    <source>
        <dbReference type="ARBA" id="ARBA00022776"/>
    </source>
</evidence>
<feature type="compositionally biased region" description="Basic residues" evidence="11">
    <location>
        <begin position="199"/>
        <end position="208"/>
    </location>
</feature>
<dbReference type="PANTHER" id="PTHR13108">
    <property type="entry name" value="CONDENSIN COMPLEX SUBUNIT 2"/>
    <property type="match status" value="1"/>
</dbReference>
<dbReference type="GO" id="GO:0003682">
    <property type="term" value="F:chromatin binding"/>
    <property type="evidence" value="ECO:0007669"/>
    <property type="project" value="TreeGrafter"/>
</dbReference>
<evidence type="ECO:0000256" key="7">
    <source>
        <dbReference type="ARBA" id="ARBA00022618"/>
    </source>
</evidence>
<feature type="region of interest" description="Disordered" evidence="11">
    <location>
        <begin position="1"/>
        <end position="51"/>
    </location>
</feature>
<dbReference type="PIRSF" id="PIRSF017126">
    <property type="entry name" value="Condensin_H"/>
    <property type="match status" value="1"/>
</dbReference>
<evidence type="ECO:0000313" key="12">
    <source>
        <dbReference type="EMBL" id="MXQ90179.1"/>
    </source>
</evidence>
<evidence type="ECO:0000256" key="6">
    <source>
        <dbReference type="ARBA" id="ARBA00022490"/>
    </source>
</evidence>
<feature type="region of interest" description="Disordered" evidence="11">
    <location>
        <begin position="174"/>
        <end position="208"/>
    </location>
</feature>
<proteinExistence type="inferred from homology"/>
<dbReference type="GO" id="GO:0000796">
    <property type="term" value="C:condensin complex"/>
    <property type="evidence" value="ECO:0007669"/>
    <property type="project" value="InterPro"/>
</dbReference>
<evidence type="ECO:0000256" key="10">
    <source>
        <dbReference type="ARBA" id="ARBA00023306"/>
    </source>
</evidence>
<dbReference type="GO" id="GO:0005737">
    <property type="term" value="C:cytoplasm"/>
    <property type="evidence" value="ECO:0007669"/>
    <property type="project" value="UniProtKB-SubCell"/>
</dbReference>
<dbReference type="GO" id="GO:0051301">
    <property type="term" value="P:cell division"/>
    <property type="evidence" value="ECO:0007669"/>
    <property type="project" value="UniProtKB-KW"/>
</dbReference>
<evidence type="ECO:0000313" key="13">
    <source>
        <dbReference type="Proteomes" id="UP000322234"/>
    </source>
</evidence>
<feature type="compositionally biased region" description="Acidic residues" evidence="11">
    <location>
        <begin position="313"/>
        <end position="340"/>
    </location>
</feature>
<feature type="region of interest" description="Disordered" evidence="11">
    <location>
        <begin position="540"/>
        <end position="565"/>
    </location>
</feature>
<evidence type="ECO:0000256" key="3">
    <source>
        <dbReference type="ARBA" id="ARBA00009471"/>
    </source>
</evidence>
<dbReference type="AlphaFoldDB" id="A0A6B0RJ09"/>
<reference evidence="12" key="1">
    <citation type="submission" date="2019-10" db="EMBL/GenBank/DDBJ databases">
        <title>The sequence and de novo assembly of the wild yak genome.</title>
        <authorList>
            <person name="Liu Y."/>
        </authorList>
    </citation>
    <scope>NUCLEOTIDE SEQUENCE [LARGE SCALE GENOMIC DNA]</scope>
    <source>
        <strain evidence="12">WY2019</strain>
    </source>
</reference>
<accession>A0A6B0RJ09</accession>
<dbReference type="PANTHER" id="PTHR13108:SF9">
    <property type="entry name" value="CONDENSIN COMPLEX SUBUNIT 2"/>
    <property type="match status" value="1"/>
</dbReference>
<organism evidence="12 13">
    <name type="scientific">Bos mutus</name>
    <name type="common">wild yak</name>
    <dbReference type="NCBI Taxonomy" id="72004"/>
    <lineage>
        <taxon>Eukaryota</taxon>
        <taxon>Metazoa</taxon>
        <taxon>Chordata</taxon>
        <taxon>Craniata</taxon>
        <taxon>Vertebrata</taxon>
        <taxon>Euteleostomi</taxon>
        <taxon>Mammalia</taxon>
        <taxon>Eutheria</taxon>
        <taxon>Laurasiatheria</taxon>
        <taxon>Artiodactyla</taxon>
        <taxon>Ruminantia</taxon>
        <taxon>Pecora</taxon>
        <taxon>Bovidae</taxon>
        <taxon>Bovinae</taxon>
        <taxon>Bos</taxon>
    </lineage>
</organism>
<dbReference type="Proteomes" id="UP000322234">
    <property type="component" value="Unassembled WGS sequence"/>
</dbReference>
<dbReference type="Pfam" id="PF05786">
    <property type="entry name" value="Cnd2"/>
    <property type="match status" value="2"/>
</dbReference>
<protein>
    <recommendedName>
        <fullName evidence="4">Condensin complex subunit 2</fullName>
    </recommendedName>
</protein>
<dbReference type="InterPro" id="IPR022816">
    <property type="entry name" value="Condensin_barren_su2"/>
</dbReference>
<keyword evidence="9" id="KW-0226">DNA condensation</keyword>
<evidence type="ECO:0000256" key="2">
    <source>
        <dbReference type="ARBA" id="ARBA00004496"/>
    </source>
</evidence>
<evidence type="ECO:0000256" key="1">
    <source>
        <dbReference type="ARBA" id="ARBA00004286"/>
    </source>
</evidence>
<comment type="caution">
    <text evidence="12">The sequence shown here is derived from an EMBL/GenBank/DDBJ whole genome shotgun (WGS) entry which is preliminary data.</text>
</comment>
<evidence type="ECO:0000256" key="4">
    <source>
        <dbReference type="ARBA" id="ARBA00016065"/>
    </source>
</evidence>
<comment type="similarity">
    <text evidence="3">Belongs to the CND2 (condensin subunit 2) family.</text>
</comment>
<evidence type="ECO:0000256" key="11">
    <source>
        <dbReference type="SAM" id="MobiDB-lite"/>
    </source>
</evidence>
<keyword evidence="7" id="KW-0132">Cell division</keyword>
<dbReference type="GO" id="GO:0007076">
    <property type="term" value="P:mitotic chromosome condensation"/>
    <property type="evidence" value="ECO:0007669"/>
    <property type="project" value="InterPro"/>
</dbReference>
<comment type="subcellular location">
    <subcellularLocation>
        <location evidence="1">Chromosome</location>
    </subcellularLocation>
    <subcellularLocation>
        <location evidence="2">Cytoplasm</location>
    </subcellularLocation>
</comment>
<dbReference type="EMBL" id="VBQZ03000061">
    <property type="protein sequence ID" value="MXQ90179.1"/>
    <property type="molecule type" value="Genomic_DNA"/>
</dbReference>
<evidence type="ECO:0000256" key="5">
    <source>
        <dbReference type="ARBA" id="ARBA00022454"/>
    </source>
</evidence>
<evidence type="ECO:0000256" key="9">
    <source>
        <dbReference type="ARBA" id="ARBA00023067"/>
    </source>
</evidence>
<sequence length="620" mass="68439">MKNSPSGPRGCHHSTASPAEWAFPTALPRKAPLNTPGTPVLEDFPQNDDEKEKLQRRRSRVFDLQFSTDSPRLLASPSGRNVEISATMPKFTNTQITEHYSTCIKLSTENKITTKNAFGLHLIDFMSEILKQKDAEPTNFKVAAGTLDASTKIYAVRVDAVHADVYKVLGGLGKDAPPPEEAEDHGADGSATETGTAKKAPKPRKKHSCKTIEQNVNNLNVSSADRKCEVDPMFQKTAASFDECSTAGVFLSTLHCPDYRSELLFPADIQTLSSGEPPELPDLGWVEMTDLKVSALVDKFKKKDQVFDLDAEVEDSDCEDFPNGPLEDDFDANDEADQTEAGDRTELRSWKEPCQVQSCHAAPTLRYKRTLAAVTVLTKFTLENQNWRATTLPTDFQYETENLVQLHLKPGTRLLKVAQGQKAGTEHCEEIGNYDYNNPNDTSNFCPGLQAADSDYEESDDLFEGPGGTLGHSDHPPATTQDSNEASEAHGLDITTYRESNLVAEPQKVNKIEIQYAKTAKKMDMKKLKQSMWSLLTETPKQADAEVNHSEDGEAGPLEEGPDKKLSSLTKDLQKSLPPLMAQNLSIPLAFACLLHLANEKNLKLEGTKDLSDVLVWQED</sequence>
<gene>
    <name evidence="12" type="ORF">E5288_WYG017383</name>
</gene>
<keyword evidence="10" id="KW-0131">Cell cycle</keyword>
<keyword evidence="5" id="KW-0158">Chromosome</keyword>
<keyword evidence="8" id="KW-0498">Mitosis</keyword>
<feature type="region of interest" description="Disordered" evidence="11">
    <location>
        <begin position="455"/>
        <end position="487"/>
    </location>
</feature>
<keyword evidence="6" id="KW-0963">Cytoplasm</keyword>
<feature type="region of interest" description="Disordered" evidence="11">
    <location>
        <begin position="313"/>
        <end position="345"/>
    </location>
</feature>
<keyword evidence="13" id="KW-1185">Reference proteome</keyword>
<name>A0A6B0RJ09_9CETA</name>